<reference evidence="2 3" key="1">
    <citation type="submission" date="2019-08" db="EMBL/GenBank/DDBJ databases">
        <title>In-depth cultivation of the pig gut microbiome towards novel bacterial diversity and tailored functional studies.</title>
        <authorList>
            <person name="Wylensek D."/>
            <person name="Hitch T.C.A."/>
            <person name="Clavel T."/>
        </authorList>
    </citation>
    <scope>NUCLEOTIDE SEQUENCE [LARGE SCALE GENOMIC DNA]</scope>
    <source>
        <strain evidence="2 3">RF-GAM-744-WT-7</strain>
    </source>
</reference>
<sequence length="289" mass="32937">MKFIKAKKPPEDLHDIRPGKYDMSNAAYHSMKWILSSSGAKTIARGDEIRFNWERTHPQPPTDAMRLGTLWHANILEGGKGIEWIDAPDYRTKTAREARDAAIAEGLIPTLVKEKETLEEVLASVMANPDAAALLNPFEGEAEGSYITEFKLNNGKKTLVRTRPDWITIQDGKLKIVDYKTTESAKKSRFIRSIVDLGYHQQAAWYEETLTAAFKCKRSQVEFWFIAQEKTPPYTTGVYRLDDAAIVEGEKLNHAAINDFERWERDGWPTHYQTDTLSLPNWGYSKEVG</sequence>
<comment type="caution">
    <text evidence="2">The sequence shown here is derived from an EMBL/GenBank/DDBJ whole genome shotgun (WGS) entry which is preliminary data.</text>
</comment>
<dbReference type="Proteomes" id="UP000442535">
    <property type="component" value="Unassembled WGS sequence"/>
</dbReference>
<organism evidence="2 3">
    <name type="scientific">Mobiluncus porci</name>
    <dbReference type="NCBI Taxonomy" id="2652278"/>
    <lineage>
        <taxon>Bacteria</taxon>
        <taxon>Bacillati</taxon>
        <taxon>Actinomycetota</taxon>
        <taxon>Actinomycetes</taxon>
        <taxon>Actinomycetales</taxon>
        <taxon>Actinomycetaceae</taxon>
        <taxon>Mobiluncus</taxon>
    </lineage>
</organism>
<dbReference type="Gene3D" id="3.90.320.10">
    <property type="match status" value="1"/>
</dbReference>
<evidence type="ECO:0000313" key="2">
    <source>
        <dbReference type="EMBL" id="MST48904.1"/>
    </source>
</evidence>
<dbReference type="InterPro" id="IPR011604">
    <property type="entry name" value="PDDEXK-like_dom_sf"/>
</dbReference>
<dbReference type="InterPro" id="IPR024432">
    <property type="entry name" value="Put_RecE_PDDEXK-like_dom"/>
</dbReference>
<evidence type="ECO:0000259" key="1">
    <source>
        <dbReference type="Pfam" id="PF12684"/>
    </source>
</evidence>
<gene>
    <name evidence="2" type="ORF">FYJ63_01315</name>
</gene>
<dbReference type="AlphaFoldDB" id="A0A7K0K0E5"/>
<feature type="domain" description="Putative exodeoxyribonuclease 8 PDDEXK-like" evidence="1">
    <location>
        <begin position="55"/>
        <end position="256"/>
    </location>
</feature>
<proteinExistence type="predicted"/>
<dbReference type="Pfam" id="PF12684">
    <property type="entry name" value="DUF3799"/>
    <property type="match status" value="1"/>
</dbReference>
<evidence type="ECO:0000313" key="3">
    <source>
        <dbReference type="Proteomes" id="UP000442535"/>
    </source>
</evidence>
<keyword evidence="3" id="KW-1185">Reference proteome</keyword>
<dbReference type="RefSeq" id="WP_154543046.1">
    <property type="nucleotide sequence ID" value="NZ_VUMY01000002.1"/>
</dbReference>
<name>A0A7K0K0E5_9ACTO</name>
<accession>A0A7K0K0E5</accession>
<protein>
    <recommendedName>
        <fullName evidence="1">Putative exodeoxyribonuclease 8 PDDEXK-like domain-containing protein</fullName>
    </recommendedName>
</protein>
<dbReference type="EMBL" id="VUMY01000002">
    <property type="protein sequence ID" value="MST48904.1"/>
    <property type="molecule type" value="Genomic_DNA"/>
</dbReference>